<dbReference type="InterPro" id="IPR006034">
    <property type="entry name" value="Asparaginase/glutaminase-like"/>
</dbReference>
<feature type="domain" description="L-asparaginase N-terminal" evidence="5">
    <location>
        <begin position="1"/>
        <end position="88"/>
    </location>
</feature>
<keyword evidence="7" id="KW-1185">Reference proteome</keyword>
<dbReference type="Pfam" id="PF00710">
    <property type="entry name" value="Asparaginase"/>
    <property type="match status" value="2"/>
</dbReference>
<dbReference type="FunFam" id="3.40.50.1170:FF:000003">
    <property type="entry name" value="60 kDa lysophospholipase"/>
    <property type="match status" value="1"/>
</dbReference>
<feature type="active site" evidence="4">
    <location>
        <position position="313"/>
    </location>
</feature>
<dbReference type="PIRSF" id="PIRSF001220">
    <property type="entry name" value="L-ASNase_gatD"/>
    <property type="match status" value="1"/>
</dbReference>
<dbReference type="Gene3D" id="3.40.50.40">
    <property type="match status" value="2"/>
</dbReference>
<evidence type="ECO:0000256" key="4">
    <source>
        <dbReference type="PROSITE-ProRule" id="PRU10100"/>
    </source>
</evidence>
<dbReference type="PRINTS" id="PR00139">
    <property type="entry name" value="ASNGLNASE"/>
</dbReference>
<dbReference type="PANTHER" id="PTHR11707">
    <property type="entry name" value="L-ASPARAGINASE"/>
    <property type="match status" value="1"/>
</dbReference>
<dbReference type="SUPFAM" id="SSF53774">
    <property type="entry name" value="Glutaminase/Asparaginase"/>
    <property type="match status" value="2"/>
</dbReference>
<feature type="binding site" evidence="3">
    <location>
        <begin position="313"/>
        <end position="314"/>
    </location>
    <ligand>
        <name>substrate</name>
    </ligand>
</feature>
<dbReference type="Gene3D" id="3.40.50.1170">
    <property type="entry name" value="L-asparaginase, N-terminal domain"/>
    <property type="match status" value="2"/>
</dbReference>
<dbReference type="Proteomes" id="UP000719412">
    <property type="component" value="Unassembled WGS sequence"/>
</dbReference>
<feature type="binding site" evidence="3">
    <location>
        <position position="282"/>
    </location>
    <ligand>
        <name>substrate</name>
    </ligand>
</feature>
<gene>
    <name evidence="6" type="ORF">GEV33_006908</name>
</gene>
<reference evidence="6" key="2">
    <citation type="submission" date="2021-08" db="EMBL/GenBank/DDBJ databases">
        <authorList>
            <person name="Eriksson T."/>
        </authorList>
    </citation>
    <scope>NUCLEOTIDE SEQUENCE</scope>
    <source>
        <strain evidence="6">Stoneville</strain>
        <tissue evidence="6">Whole head</tissue>
    </source>
</reference>
<evidence type="ECO:0000313" key="7">
    <source>
        <dbReference type="Proteomes" id="UP000719412"/>
    </source>
</evidence>
<reference evidence="6" key="1">
    <citation type="journal article" date="2020" name="J Insects Food Feed">
        <title>The yellow mealworm (Tenebrio molitor) genome: a resource for the emerging insects as food and feed industry.</title>
        <authorList>
            <person name="Eriksson T."/>
            <person name="Andere A."/>
            <person name="Kelstrup H."/>
            <person name="Emery V."/>
            <person name="Picard C."/>
        </authorList>
    </citation>
    <scope>NUCLEOTIDE SEQUENCE</scope>
    <source>
        <strain evidence="6">Stoneville</strain>
        <tissue evidence="6">Whole head</tissue>
    </source>
</reference>
<feature type="active site" description="O-isoaspartyl threonine intermediate" evidence="2">
    <location>
        <position position="213"/>
    </location>
</feature>
<organism evidence="6 7">
    <name type="scientific">Tenebrio molitor</name>
    <name type="common">Yellow mealworm beetle</name>
    <dbReference type="NCBI Taxonomy" id="7067"/>
    <lineage>
        <taxon>Eukaryota</taxon>
        <taxon>Metazoa</taxon>
        <taxon>Ecdysozoa</taxon>
        <taxon>Arthropoda</taxon>
        <taxon>Hexapoda</taxon>
        <taxon>Insecta</taxon>
        <taxon>Pterygota</taxon>
        <taxon>Neoptera</taxon>
        <taxon>Endopterygota</taxon>
        <taxon>Coleoptera</taxon>
        <taxon>Polyphaga</taxon>
        <taxon>Cucujiformia</taxon>
        <taxon>Tenebrionidae</taxon>
        <taxon>Tenebrio</taxon>
    </lineage>
</organism>
<dbReference type="SFLD" id="SFLDS00057">
    <property type="entry name" value="Glutaminase/Asparaginase"/>
    <property type="match status" value="1"/>
</dbReference>
<proteinExistence type="predicted"/>
<name>A0A8J6HLS8_TENMO</name>
<dbReference type="SMART" id="SM00870">
    <property type="entry name" value="Asparaginase"/>
    <property type="match status" value="1"/>
</dbReference>
<dbReference type="InterPro" id="IPR041725">
    <property type="entry name" value="L-asparaginase_I"/>
</dbReference>
<dbReference type="EC" id="3.5.1.1" evidence="1"/>
<dbReference type="GO" id="GO:0004067">
    <property type="term" value="F:asparaginase activity"/>
    <property type="evidence" value="ECO:0007669"/>
    <property type="project" value="UniProtKB-UniRule"/>
</dbReference>
<dbReference type="InterPro" id="IPR027473">
    <property type="entry name" value="L-asparaginase_C"/>
</dbReference>
<dbReference type="InterPro" id="IPR036152">
    <property type="entry name" value="Asp/glu_Ase-like_sf"/>
</dbReference>
<dbReference type="AlphaFoldDB" id="A0A8J6HLS8"/>
<comment type="caution">
    <text evidence="6">The sequence shown here is derived from an EMBL/GenBank/DDBJ whole genome shotgun (WGS) entry which is preliminary data.</text>
</comment>
<evidence type="ECO:0000259" key="5">
    <source>
        <dbReference type="Pfam" id="PF00710"/>
    </source>
</evidence>
<feature type="domain" description="L-asparaginase N-terminal" evidence="5">
    <location>
        <begin position="204"/>
        <end position="414"/>
    </location>
</feature>
<evidence type="ECO:0000256" key="3">
    <source>
        <dbReference type="PIRSR" id="PIRSR001220-2"/>
    </source>
</evidence>
<dbReference type="InterPro" id="IPR027474">
    <property type="entry name" value="L-asparaginase_N"/>
</dbReference>
<dbReference type="InterPro" id="IPR027475">
    <property type="entry name" value="Asparaginase/glutaminase_AS2"/>
</dbReference>
<dbReference type="GO" id="GO:0009066">
    <property type="term" value="P:aspartate family amino acid metabolic process"/>
    <property type="evidence" value="ECO:0007669"/>
    <property type="project" value="UniProtKB-ARBA"/>
</dbReference>
<dbReference type="EMBL" id="JABDTM020022461">
    <property type="protein sequence ID" value="KAH0815883.1"/>
    <property type="molecule type" value="Genomic_DNA"/>
</dbReference>
<dbReference type="PROSITE" id="PS00917">
    <property type="entry name" value="ASN_GLN_ASE_2"/>
    <property type="match status" value="1"/>
</dbReference>
<dbReference type="PANTHER" id="PTHR11707:SF28">
    <property type="entry name" value="60 KDA LYSOPHOSPHOLIPASE"/>
    <property type="match status" value="1"/>
</dbReference>
<evidence type="ECO:0000256" key="1">
    <source>
        <dbReference type="ARBA" id="ARBA00012920"/>
    </source>
</evidence>
<evidence type="ECO:0000313" key="6">
    <source>
        <dbReference type="EMBL" id="KAH0815883.1"/>
    </source>
</evidence>
<dbReference type="Pfam" id="PF14924">
    <property type="entry name" value="MAP10_N"/>
    <property type="match status" value="1"/>
</dbReference>
<dbReference type="InterPro" id="IPR037152">
    <property type="entry name" value="L-asparaginase_N_sf"/>
</dbReference>
<dbReference type="PIRSF" id="PIRSF500176">
    <property type="entry name" value="L_ASNase"/>
    <property type="match status" value="1"/>
</dbReference>
<protein>
    <recommendedName>
        <fullName evidence="1">asparaginase</fullName>
        <ecNumber evidence="1">3.5.1.1</ecNumber>
    </recommendedName>
</protein>
<accession>A0A8J6HLS8</accession>
<evidence type="ECO:0000256" key="2">
    <source>
        <dbReference type="PIRSR" id="PIRSR001220-1"/>
    </source>
</evidence>
<dbReference type="CDD" id="cd08963">
    <property type="entry name" value="L-asparaginase_I"/>
    <property type="match status" value="1"/>
</dbReference>
<sequence length="943" mass="104838">MLQNIQKPVVITGSQISIFETRNDAYNNIVTSIILAACYPIKEVCVCFNNELLRGSRTAKVSSTKFNAFASPNYPHLAHIGSKITFLRTYGSGNICSDRREIVDILIEAVKRETLIVNITQCINGGVTSDYETGAILKDIGIIPGYDMTVEAAYTKLSYVLALPLSYTERVKLMKRNICGELTNEHRFANMLPQINQAPVRIKKVLVLYVGGTIGMERNENHVYSPSPNKFLEKLKFNSQMHDPFLVKKYMKNIAPNQLVLPEIGDDVVLYELKEYSPLLDSSNMSSKDWIRIAEDVETNYNNYDGFVILHGTDTLAYTSSALSFMLEGIQKPVILTGSQIPIFETRSDAKDNVLASLILAGCYDIPEVCIFFANKLLRGNRTAKISSTHLNAFDSPNYHPLAEVGIDITLNKHYIMKPNGTPFKVYKKLNSNVGLLNLFPTITPCMFRALLECPSMEGLIIQSYGVGNIPSNQIELIQVIKEAVNNVSGEIGKFMKLDVFTVQSSPVEGEEKSLNLNCGRSTLFSCSPNELTKKFNSNPLVIKVTMRNSSLGSCTIAWPKNFLDLIKKAPETFGVSGPVSIQDKFILVEPNTSKIMGDIMATVRLSSFGNSIQTSFQLIDQVKAANKKFLVKGARGETTFECQKVGQTSASELLSMTPLLSTQEQTPESSAPHLPQMEDDRLSWMALFKSALDPKFSTPPEEFGIAISNIFNNKTASALTFDIVSLMERPEENKYIDLRIRGGSKGFVFEIDNVETGNAETGSKFSKTTAETEPDEQLTVDKINKLLCKSKDCPAARKFKEFGIGPLANTKGLGAVIGDTSIPLTYGISQTYGVFDEYGPYGLFSKPKRPENPFIPKQDNDWSATCWKPKRRKEDKEKKTCPCNCTCQKHYPPLRLTGGGVLDYDDVKSPFHECKEVMDQFDEVLAKYKKAIGELQEDVSTP</sequence>
<dbReference type="PROSITE" id="PS51732">
    <property type="entry name" value="ASN_GLN_ASE_3"/>
    <property type="match status" value="2"/>
</dbReference>